<dbReference type="Gene3D" id="1.20.1740.10">
    <property type="entry name" value="Amino acid/polyamine transporter I"/>
    <property type="match status" value="1"/>
</dbReference>
<comment type="subcellular location">
    <subcellularLocation>
        <location evidence="2">Cell membrane</location>
        <topology evidence="2">Multi-pass membrane protein</topology>
    </subcellularLocation>
</comment>
<feature type="transmembrane region" description="Helical" evidence="9">
    <location>
        <begin position="323"/>
        <end position="343"/>
    </location>
</feature>
<evidence type="ECO:0000313" key="11">
    <source>
        <dbReference type="Proteomes" id="UP000022835"/>
    </source>
</evidence>
<dbReference type="PANTHER" id="PTHR42770:SF7">
    <property type="entry name" value="MEMBRANE PROTEIN"/>
    <property type="match status" value="1"/>
</dbReference>
<dbReference type="InterPro" id="IPR050367">
    <property type="entry name" value="APC_superfamily"/>
</dbReference>
<dbReference type="PIRSF" id="PIRSF006060">
    <property type="entry name" value="AA_transporter"/>
    <property type="match status" value="1"/>
</dbReference>
<feature type="transmembrane region" description="Helical" evidence="9">
    <location>
        <begin position="156"/>
        <end position="175"/>
    </location>
</feature>
<keyword evidence="4" id="KW-1003">Cell membrane</keyword>
<feature type="transmembrane region" description="Helical" evidence="9">
    <location>
        <begin position="441"/>
        <end position="462"/>
    </location>
</feature>
<evidence type="ECO:0000256" key="5">
    <source>
        <dbReference type="ARBA" id="ARBA00022692"/>
    </source>
</evidence>
<dbReference type="GO" id="GO:0022857">
    <property type="term" value="F:transmembrane transporter activity"/>
    <property type="evidence" value="ECO:0007669"/>
    <property type="project" value="InterPro"/>
</dbReference>
<dbReference type="OrthoDB" id="138827at2"/>
<feature type="transmembrane region" description="Helical" evidence="9">
    <location>
        <begin position="375"/>
        <end position="399"/>
    </location>
</feature>
<feature type="transmembrane region" description="Helical" evidence="9">
    <location>
        <begin position="405"/>
        <end position="429"/>
    </location>
</feature>
<comment type="caution">
    <text evidence="10">The sequence shown here is derived from an EMBL/GenBank/DDBJ whole genome shotgun (WGS) entry which is preliminary data.</text>
</comment>
<feature type="transmembrane region" description="Helical" evidence="9">
    <location>
        <begin position="229"/>
        <end position="249"/>
    </location>
</feature>
<evidence type="ECO:0000313" key="10">
    <source>
        <dbReference type="EMBL" id="KDE98691.1"/>
    </source>
</evidence>
<dbReference type="PANTHER" id="PTHR42770">
    <property type="entry name" value="AMINO ACID TRANSPORTER-RELATED"/>
    <property type="match status" value="1"/>
</dbReference>
<dbReference type="InterPro" id="IPR002293">
    <property type="entry name" value="AA/rel_permease1"/>
</dbReference>
<name>A0A064CG88_9MYCO</name>
<dbReference type="Pfam" id="PF13520">
    <property type="entry name" value="AA_permease_2"/>
    <property type="match status" value="1"/>
</dbReference>
<evidence type="ECO:0000256" key="1">
    <source>
        <dbReference type="ARBA" id="ARBA00002249"/>
    </source>
</evidence>
<feature type="transmembrane region" description="Helical" evidence="9">
    <location>
        <begin position="69"/>
        <end position="88"/>
    </location>
</feature>
<protein>
    <submittedName>
        <fullName evidence="10">Amino acid transporter</fullName>
    </submittedName>
</protein>
<comment type="similarity">
    <text evidence="3">Belongs to the amino acid-polyamine-organocation (APC) superfamily.</text>
</comment>
<dbReference type="STRING" id="1440774.Y900_006970"/>
<dbReference type="RefSeq" id="WP_036340492.1">
    <property type="nucleotide sequence ID" value="NZ_JALN02000001.1"/>
</dbReference>
<dbReference type="eggNOG" id="COG0531">
    <property type="taxonomic scope" value="Bacteria"/>
</dbReference>
<accession>A0A064CG88</accession>
<keyword evidence="7 9" id="KW-0472">Membrane</keyword>
<evidence type="ECO:0000256" key="7">
    <source>
        <dbReference type="ARBA" id="ARBA00023136"/>
    </source>
</evidence>
<feature type="transmembrane region" description="Helical" evidence="9">
    <location>
        <begin position="270"/>
        <end position="292"/>
    </location>
</feature>
<dbReference type="AlphaFoldDB" id="A0A064CG88"/>
<feature type="transmembrane region" description="Helical" evidence="9">
    <location>
        <begin position="187"/>
        <end position="209"/>
    </location>
</feature>
<reference evidence="10" key="1">
    <citation type="submission" date="2014-05" db="EMBL/GenBank/DDBJ databases">
        <title>Genome sequence of Mycobacterium aromaticivorans strain JS19b1T (= DSM 45407T).</title>
        <authorList>
            <person name="Kwak Y."/>
            <person name="Park G.-S."/>
            <person name="Li Q.X."/>
            <person name="Lee S.-E."/>
            <person name="Shin J.-H."/>
        </authorList>
    </citation>
    <scope>NUCLEOTIDE SEQUENCE [LARGE SCALE GENOMIC DNA]</scope>
    <source>
        <strain evidence="10">JS19b1</strain>
    </source>
</reference>
<evidence type="ECO:0000256" key="9">
    <source>
        <dbReference type="SAM" id="Phobius"/>
    </source>
</evidence>
<feature type="transmembrane region" description="Helical" evidence="9">
    <location>
        <begin position="44"/>
        <end position="63"/>
    </location>
</feature>
<feature type="transmembrane region" description="Helical" evidence="9">
    <location>
        <begin position="482"/>
        <end position="508"/>
    </location>
</feature>
<keyword evidence="5 9" id="KW-0812">Transmembrane</keyword>
<evidence type="ECO:0000256" key="8">
    <source>
        <dbReference type="SAM" id="MobiDB-lite"/>
    </source>
</evidence>
<proteinExistence type="inferred from homology"/>
<keyword evidence="6 9" id="KW-1133">Transmembrane helix</keyword>
<gene>
    <name evidence="10" type="ORF">Y900_006970</name>
</gene>
<dbReference type="GO" id="GO:0005886">
    <property type="term" value="C:plasma membrane"/>
    <property type="evidence" value="ECO:0007669"/>
    <property type="project" value="UniProtKB-SubCell"/>
</dbReference>
<comment type="function">
    <text evidence="1">Probable amino-acid or metabolite transport protein.</text>
</comment>
<feature type="region of interest" description="Disordered" evidence="8">
    <location>
        <begin position="1"/>
        <end position="22"/>
    </location>
</feature>
<evidence type="ECO:0000256" key="6">
    <source>
        <dbReference type="ARBA" id="ARBA00022989"/>
    </source>
</evidence>
<dbReference type="EMBL" id="JALN02000001">
    <property type="protein sequence ID" value="KDE98691.1"/>
    <property type="molecule type" value="Genomic_DNA"/>
</dbReference>
<feature type="transmembrane region" description="Helical" evidence="9">
    <location>
        <begin position="109"/>
        <end position="136"/>
    </location>
</feature>
<evidence type="ECO:0000256" key="2">
    <source>
        <dbReference type="ARBA" id="ARBA00004651"/>
    </source>
</evidence>
<organism evidence="10 11">
    <name type="scientific">Mycolicibacterium aromaticivorans JS19b1 = JCM 16368</name>
    <dbReference type="NCBI Taxonomy" id="1440774"/>
    <lineage>
        <taxon>Bacteria</taxon>
        <taxon>Bacillati</taxon>
        <taxon>Actinomycetota</taxon>
        <taxon>Actinomycetes</taxon>
        <taxon>Mycobacteriales</taxon>
        <taxon>Mycobacteriaceae</taxon>
        <taxon>Mycolicibacterium</taxon>
    </lineage>
</organism>
<dbReference type="Proteomes" id="UP000022835">
    <property type="component" value="Unassembled WGS sequence"/>
</dbReference>
<evidence type="ECO:0000256" key="4">
    <source>
        <dbReference type="ARBA" id="ARBA00022475"/>
    </source>
</evidence>
<evidence type="ECO:0000256" key="3">
    <source>
        <dbReference type="ARBA" id="ARBA00009523"/>
    </source>
</evidence>
<keyword evidence="11" id="KW-1185">Reference proteome</keyword>
<sequence>MSKGELTLEPGGPASSTVESKGLKGGALGLVSSIVVGMASTAPAYSLAATLGLIVASGGALLAGVKAPAIVLIAFIPMYMIAVAYQELNKAEPDCGTTFTWASRAFGPLIGWLGGWGIIAADIIVMANLAQIAGAYSFTFVGDLGWHSAADLAKSTLWSTVAGVIWIIVMTCICYRGIEVSARIQYGLLGIELVVLVVFSIVALVKVYAGKAETYSLHPALSWFWPGGLDFGTVIAPAILTAIFIYWGWDTAVACNEESEDPGTTPGRAAVISTFLLLATYALVSVSAIAFAGTGTDGIGLGNPDNAADAFAAIGPDLFGDSVLGHIGLLLLSASILTSASASTQTTILPTARTTLSMGVYRALPQSFAKIHRTYLTPTTSTLVMGAVSIGFYVLFTLISSNLLSALIGSVGLMIAFYYGLTGFACVWFYRKDLTASARDFVMRGVVPLLGGLILLVVFAYGLIQYAKPDWLTDADGNNVTIFGFGAVAVVGIGALVLGVILMGIWWLMSPDFFRGRTLSRRSSADLVLEPATAVEAHFGLPDSGDMPTVISPDLSNLPPGETAINPGTGEEFTRGPQA</sequence>